<dbReference type="EMBL" id="CM026421">
    <property type="protein sequence ID" value="KAG0589951.1"/>
    <property type="molecule type" value="Genomic_DNA"/>
</dbReference>
<evidence type="ECO:0000313" key="1">
    <source>
        <dbReference type="EMBL" id="KAG0589951.1"/>
    </source>
</evidence>
<dbReference type="AlphaFoldDB" id="A0A8T0J553"/>
<evidence type="ECO:0000313" key="2">
    <source>
        <dbReference type="Proteomes" id="UP000822688"/>
    </source>
</evidence>
<dbReference type="Proteomes" id="UP000822688">
    <property type="component" value="Chromosome 1"/>
</dbReference>
<dbReference type="InterPro" id="IPR014710">
    <property type="entry name" value="RmlC-like_jellyroll"/>
</dbReference>
<dbReference type="SUPFAM" id="SSF51182">
    <property type="entry name" value="RmlC-like cupins"/>
    <property type="match status" value="1"/>
</dbReference>
<sequence>MWGCSSGESGKFIAEGRERIGSMAMWSRAVIVALLSCALLFPSLLMAAEEDQPKDFEYFQIWVSQDGETHIAECKMKGFNYTAYSSLPQYLRSDFGGEPVKFVLTELPVGLAQPLHNTPIVQFVATLSGSWYIETTDGTRRNLKKGQLLFQDNTANSPADKSPQHYSGTHGDKPCHQLIIQLSRPPQVDNPCPF</sequence>
<name>A0A8T0J553_CERPU</name>
<gene>
    <name evidence="1" type="ORF">KC19_1G059300</name>
</gene>
<keyword evidence="2" id="KW-1185">Reference proteome</keyword>
<organism evidence="1 2">
    <name type="scientific">Ceratodon purpureus</name>
    <name type="common">Fire moss</name>
    <name type="synonym">Dicranum purpureum</name>
    <dbReference type="NCBI Taxonomy" id="3225"/>
    <lineage>
        <taxon>Eukaryota</taxon>
        <taxon>Viridiplantae</taxon>
        <taxon>Streptophyta</taxon>
        <taxon>Embryophyta</taxon>
        <taxon>Bryophyta</taxon>
        <taxon>Bryophytina</taxon>
        <taxon>Bryopsida</taxon>
        <taxon>Dicranidae</taxon>
        <taxon>Pseudoditrichales</taxon>
        <taxon>Ditrichaceae</taxon>
        <taxon>Ceratodon</taxon>
    </lineage>
</organism>
<protein>
    <submittedName>
        <fullName evidence="1">Uncharacterized protein</fullName>
    </submittedName>
</protein>
<reference evidence="1" key="1">
    <citation type="submission" date="2020-06" db="EMBL/GenBank/DDBJ databases">
        <title>WGS assembly of Ceratodon purpureus strain R40.</title>
        <authorList>
            <person name="Carey S.B."/>
            <person name="Jenkins J."/>
            <person name="Shu S."/>
            <person name="Lovell J.T."/>
            <person name="Sreedasyam A."/>
            <person name="Maumus F."/>
            <person name="Tiley G.P."/>
            <person name="Fernandez-Pozo N."/>
            <person name="Barry K."/>
            <person name="Chen C."/>
            <person name="Wang M."/>
            <person name="Lipzen A."/>
            <person name="Daum C."/>
            <person name="Saski C.A."/>
            <person name="Payton A.C."/>
            <person name="Mcbreen J.C."/>
            <person name="Conrad R.E."/>
            <person name="Kollar L.M."/>
            <person name="Olsson S."/>
            <person name="Huttunen S."/>
            <person name="Landis J.B."/>
            <person name="Wickett N.J."/>
            <person name="Johnson M.G."/>
            <person name="Rensing S.A."/>
            <person name="Grimwood J."/>
            <person name="Schmutz J."/>
            <person name="Mcdaniel S.F."/>
        </authorList>
    </citation>
    <scope>NUCLEOTIDE SEQUENCE</scope>
    <source>
        <strain evidence="1">R40</strain>
    </source>
</reference>
<dbReference type="Gene3D" id="2.60.120.10">
    <property type="entry name" value="Jelly Rolls"/>
    <property type="match status" value="1"/>
</dbReference>
<proteinExistence type="predicted"/>
<comment type="caution">
    <text evidence="1">The sequence shown here is derived from an EMBL/GenBank/DDBJ whole genome shotgun (WGS) entry which is preliminary data.</text>
</comment>
<accession>A0A8T0J553</accession>
<dbReference type="InterPro" id="IPR011051">
    <property type="entry name" value="RmlC_Cupin_sf"/>
</dbReference>
<dbReference type="OrthoDB" id="199711at2759"/>